<evidence type="ECO:0000313" key="2">
    <source>
        <dbReference type="EMBL" id="CAG9329006.1"/>
    </source>
</evidence>
<evidence type="ECO:0000256" key="1">
    <source>
        <dbReference type="SAM" id="MobiDB-lite"/>
    </source>
</evidence>
<sequence length="271" mass="30528">MEKLTLEGDIGPTIYKSKSPYGYRSHRLNFNTKSNKELRETFAYKKPNWKGSRIIRKNVLSYRPSLNTLDKSGSAVNISQTFSKVNSPTDSSKTKSINNSMVHVSEYIKTHISKNPIEVAQKKSKYHGNIPFYLQVKNQLQSSSSNSDKCIFSIKERYVPLFSCTTVLASPKKSNLTRSNSPNPIFDTKTDLKQPSIIDPDLINDNLIEKYIKNSNNRENKLRIVRSGSIKKTSSRPKTASKEHGLGKGRRSVATNFGETDGSELTGWSNL</sequence>
<keyword evidence="3" id="KW-1185">Reference proteome</keyword>
<name>A0AAU9JWS4_9CILI</name>
<proteinExistence type="predicted"/>
<accession>A0AAU9JWS4</accession>
<dbReference type="Proteomes" id="UP001162131">
    <property type="component" value="Unassembled WGS sequence"/>
</dbReference>
<dbReference type="AlphaFoldDB" id="A0AAU9JWS4"/>
<feature type="region of interest" description="Disordered" evidence="1">
    <location>
        <begin position="225"/>
        <end position="271"/>
    </location>
</feature>
<protein>
    <submittedName>
        <fullName evidence="2">Uncharacterized protein</fullName>
    </submittedName>
</protein>
<reference evidence="2" key="1">
    <citation type="submission" date="2021-09" db="EMBL/GenBank/DDBJ databases">
        <authorList>
            <consortium name="AG Swart"/>
            <person name="Singh M."/>
            <person name="Singh A."/>
            <person name="Seah K."/>
            <person name="Emmerich C."/>
        </authorList>
    </citation>
    <scope>NUCLEOTIDE SEQUENCE</scope>
    <source>
        <strain evidence="2">ATCC30299</strain>
    </source>
</reference>
<evidence type="ECO:0000313" key="3">
    <source>
        <dbReference type="Proteomes" id="UP001162131"/>
    </source>
</evidence>
<dbReference type="EMBL" id="CAJZBQ010000047">
    <property type="protein sequence ID" value="CAG9329006.1"/>
    <property type="molecule type" value="Genomic_DNA"/>
</dbReference>
<comment type="caution">
    <text evidence="2">The sequence shown here is derived from an EMBL/GenBank/DDBJ whole genome shotgun (WGS) entry which is preliminary data.</text>
</comment>
<gene>
    <name evidence="2" type="ORF">BSTOLATCC_MIC47842</name>
</gene>
<organism evidence="2 3">
    <name type="scientific">Blepharisma stoltei</name>
    <dbReference type="NCBI Taxonomy" id="1481888"/>
    <lineage>
        <taxon>Eukaryota</taxon>
        <taxon>Sar</taxon>
        <taxon>Alveolata</taxon>
        <taxon>Ciliophora</taxon>
        <taxon>Postciliodesmatophora</taxon>
        <taxon>Heterotrichea</taxon>
        <taxon>Heterotrichida</taxon>
        <taxon>Blepharismidae</taxon>
        <taxon>Blepharisma</taxon>
    </lineage>
</organism>